<dbReference type="PANTHER" id="PTHR22916">
    <property type="entry name" value="GLYCOSYLTRANSFERASE"/>
    <property type="match status" value="1"/>
</dbReference>
<accession>A0A931F646</accession>
<keyword evidence="3" id="KW-1185">Reference proteome</keyword>
<dbReference type="Proteomes" id="UP000621436">
    <property type="component" value="Unassembled WGS sequence"/>
</dbReference>
<sequence>MKEEPLVSVIIPTYKRPGMLGKAIDSVLNQTYDNIEIIIVDDNDDNEYRIDTEEFMADYLSEYDNIRYIKHEKNKGACAARNTGIRKSKGKYITFLDDDDRYYRDKVKKQVKALNKSKCKVVFCAHKKFYISKTKDIISSIQKPFLPEFKKEKLFYKNILGPTSVIMIDSSVFEKINYFDEKLKSRQDLDLYIRLSQYFDFEFIEEPLVKMYIHDNERISNNTKGKIDAHEYFYNKYHKEINENNKIRSSYLKLLGDLYYQNNDYVNCRKNYIASWKYNKMNIKSLILYLTVLINPNFRNYITNVNKTINDKLK</sequence>
<dbReference type="EMBL" id="JADPIE010000003">
    <property type="protein sequence ID" value="MBF8436525.1"/>
    <property type="molecule type" value="Genomic_DNA"/>
</dbReference>
<dbReference type="GO" id="GO:0016758">
    <property type="term" value="F:hexosyltransferase activity"/>
    <property type="evidence" value="ECO:0007669"/>
    <property type="project" value="UniProtKB-ARBA"/>
</dbReference>
<dbReference type="AlphaFoldDB" id="A0A931F646"/>
<dbReference type="InterPro" id="IPR001173">
    <property type="entry name" value="Glyco_trans_2-like"/>
</dbReference>
<protein>
    <submittedName>
        <fullName evidence="2">Glycosyltransferase family 2 protein</fullName>
    </submittedName>
</protein>
<name>A0A931F646_9FIRM</name>
<gene>
    <name evidence="2" type="ORF">I0Q91_05510</name>
</gene>
<organism evidence="2 3">
    <name type="scientific">Halonatronomonas betaini</name>
    <dbReference type="NCBI Taxonomy" id="2778430"/>
    <lineage>
        <taxon>Bacteria</taxon>
        <taxon>Bacillati</taxon>
        <taxon>Bacillota</taxon>
        <taxon>Clostridia</taxon>
        <taxon>Halanaerobiales</taxon>
        <taxon>Halarsenatibacteraceae</taxon>
        <taxon>Halonatronomonas</taxon>
    </lineage>
</organism>
<evidence type="ECO:0000313" key="2">
    <source>
        <dbReference type="EMBL" id="MBF8436525.1"/>
    </source>
</evidence>
<evidence type="ECO:0000259" key="1">
    <source>
        <dbReference type="Pfam" id="PF00535"/>
    </source>
</evidence>
<dbReference type="InterPro" id="IPR029044">
    <property type="entry name" value="Nucleotide-diphossugar_trans"/>
</dbReference>
<reference evidence="2" key="1">
    <citation type="submission" date="2020-11" db="EMBL/GenBank/DDBJ databases">
        <title>Halonatronomonas betainensis gen. nov., sp. nov. a novel haloalkaliphilic representative of the family Halanaerobiacae capable of betaine degradation.</title>
        <authorList>
            <person name="Boltyanskaya Y."/>
            <person name="Kevbrin V."/>
            <person name="Detkova E."/>
            <person name="Grouzdev D.S."/>
            <person name="Koziaeva V."/>
            <person name="Zhilina T."/>
        </authorList>
    </citation>
    <scope>NUCLEOTIDE SEQUENCE</scope>
    <source>
        <strain evidence="2">Z-7014</strain>
    </source>
</reference>
<proteinExistence type="predicted"/>
<comment type="caution">
    <text evidence="2">The sequence shown here is derived from an EMBL/GenBank/DDBJ whole genome shotgun (WGS) entry which is preliminary data.</text>
</comment>
<feature type="domain" description="Glycosyltransferase 2-like" evidence="1">
    <location>
        <begin position="8"/>
        <end position="164"/>
    </location>
</feature>
<dbReference type="Pfam" id="PF00535">
    <property type="entry name" value="Glycos_transf_2"/>
    <property type="match status" value="1"/>
</dbReference>
<dbReference type="Gene3D" id="3.90.550.10">
    <property type="entry name" value="Spore Coat Polysaccharide Biosynthesis Protein SpsA, Chain A"/>
    <property type="match status" value="1"/>
</dbReference>
<evidence type="ECO:0000313" key="3">
    <source>
        <dbReference type="Proteomes" id="UP000621436"/>
    </source>
</evidence>
<dbReference type="PANTHER" id="PTHR22916:SF3">
    <property type="entry name" value="UDP-GLCNAC:BETAGAL BETA-1,3-N-ACETYLGLUCOSAMINYLTRANSFERASE-LIKE PROTEIN 1"/>
    <property type="match status" value="1"/>
</dbReference>
<dbReference type="SUPFAM" id="SSF53448">
    <property type="entry name" value="Nucleotide-diphospho-sugar transferases"/>
    <property type="match status" value="1"/>
</dbReference>
<dbReference type="RefSeq" id="WP_270453428.1">
    <property type="nucleotide sequence ID" value="NZ_JADPIE010000003.1"/>
</dbReference>